<name>A0A8X6NZG0_NEPPI</name>
<reference evidence="1" key="1">
    <citation type="submission" date="2020-08" db="EMBL/GenBank/DDBJ databases">
        <title>Multicomponent nature underlies the extraordinary mechanical properties of spider dragline silk.</title>
        <authorList>
            <person name="Kono N."/>
            <person name="Nakamura H."/>
            <person name="Mori M."/>
            <person name="Yoshida Y."/>
            <person name="Ohtoshi R."/>
            <person name="Malay A.D."/>
            <person name="Moran D.A.P."/>
            <person name="Tomita M."/>
            <person name="Numata K."/>
            <person name="Arakawa K."/>
        </authorList>
    </citation>
    <scope>NUCLEOTIDE SEQUENCE</scope>
</reference>
<organism evidence="1 2">
    <name type="scientific">Nephila pilipes</name>
    <name type="common">Giant wood spider</name>
    <name type="synonym">Nephila maculata</name>
    <dbReference type="NCBI Taxonomy" id="299642"/>
    <lineage>
        <taxon>Eukaryota</taxon>
        <taxon>Metazoa</taxon>
        <taxon>Ecdysozoa</taxon>
        <taxon>Arthropoda</taxon>
        <taxon>Chelicerata</taxon>
        <taxon>Arachnida</taxon>
        <taxon>Araneae</taxon>
        <taxon>Araneomorphae</taxon>
        <taxon>Entelegynae</taxon>
        <taxon>Araneoidea</taxon>
        <taxon>Nephilidae</taxon>
        <taxon>Nephila</taxon>
    </lineage>
</organism>
<dbReference type="EMBL" id="BMAW01109585">
    <property type="protein sequence ID" value="GFT39090.1"/>
    <property type="molecule type" value="Genomic_DNA"/>
</dbReference>
<dbReference type="Proteomes" id="UP000887013">
    <property type="component" value="Unassembled WGS sequence"/>
</dbReference>
<accession>A0A8X6NZG0</accession>
<dbReference type="AlphaFoldDB" id="A0A8X6NZG0"/>
<proteinExistence type="predicted"/>
<gene>
    <name evidence="1" type="ORF">NPIL_91041</name>
</gene>
<keyword evidence="2" id="KW-1185">Reference proteome</keyword>
<evidence type="ECO:0000313" key="1">
    <source>
        <dbReference type="EMBL" id="GFT39090.1"/>
    </source>
</evidence>
<protein>
    <submittedName>
        <fullName evidence="1">Uncharacterized protein</fullName>
    </submittedName>
</protein>
<evidence type="ECO:0000313" key="2">
    <source>
        <dbReference type="Proteomes" id="UP000887013"/>
    </source>
</evidence>
<comment type="caution">
    <text evidence="1">The sequence shown here is derived from an EMBL/GenBank/DDBJ whole genome shotgun (WGS) entry which is preliminary data.</text>
</comment>
<sequence>MASPQEQAQVVEWFIEFKSTAELENPHATLEHARHSPKNEWWGLLICNPMEHRHLEFGSEEDFIDENFPGVWIERRGPIPWPLRIPS</sequence>